<dbReference type="EMBL" id="BKCJ010554325">
    <property type="protein sequence ID" value="GFB11093.1"/>
    <property type="molecule type" value="Genomic_DNA"/>
</dbReference>
<reference evidence="1" key="1">
    <citation type="journal article" date="2019" name="Sci. Rep.">
        <title>Draft genome of Tanacetum cinerariifolium, the natural source of mosquito coil.</title>
        <authorList>
            <person name="Yamashiro T."/>
            <person name="Shiraishi A."/>
            <person name="Satake H."/>
            <person name="Nakayama K."/>
        </authorList>
    </citation>
    <scope>NUCLEOTIDE SEQUENCE</scope>
</reference>
<protein>
    <submittedName>
        <fullName evidence="1">Uncharacterized protein</fullName>
    </submittedName>
</protein>
<dbReference type="AlphaFoldDB" id="A0A699KU63"/>
<comment type="caution">
    <text evidence="1">The sequence shown here is derived from an EMBL/GenBank/DDBJ whole genome shotgun (WGS) entry which is preliminary data.</text>
</comment>
<feature type="non-terminal residue" evidence="1">
    <location>
        <position position="96"/>
    </location>
</feature>
<organism evidence="1">
    <name type="scientific">Tanacetum cinerariifolium</name>
    <name type="common">Dalmatian daisy</name>
    <name type="synonym">Chrysanthemum cinerariifolium</name>
    <dbReference type="NCBI Taxonomy" id="118510"/>
    <lineage>
        <taxon>Eukaryota</taxon>
        <taxon>Viridiplantae</taxon>
        <taxon>Streptophyta</taxon>
        <taxon>Embryophyta</taxon>
        <taxon>Tracheophyta</taxon>
        <taxon>Spermatophyta</taxon>
        <taxon>Magnoliopsida</taxon>
        <taxon>eudicotyledons</taxon>
        <taxon>Gunneridae</taxon>
        <taxon>Pentapetalae</taxon>
        <taxon>asterids</taxon>
        <taxon>campanulids</taxon>
        <taxon>Asterales</taxon>
        <taxon>Asteraceae</taxon>
        <taxon>Asteroideae</taxon>
        <taxon>Anthemideae</taxon>
        <taxon>Anthemidinae</taxon>
        <taxon>Tanacetum</taxon>
    </lineage>
</organism>
<evidence type="ECO:0000313" key="1">
    <source>
        <dbReference type="EMBL" id="GFB11093.1"/>
    </source>
</evidence>
<proteinExistence type="predicted"/>
<name>A0A699KU63_TANCI</name>
<sequence>STSKKSTSGKPDLIFHRVVTYTKHNFHLLKPLSQFNNSFCTFEVKRLELHEVWRLSASRDVNAQATPWSISALSWASVTEVVVVVVVAGDDLVVLL</sequence>
<accession>A0A699KU63</accession>
<gene>
    <name evidence="1" type="ORF">Tci_683064</name>
</gene>
<feature type="non-terminal residue" evidence="1">
    <location>
        <position position="1"/>
    </location>
</feature>